<dbReference type="EMBL" id="JAAWWK010000001">
    <property type="protein sequence ID" value="NKI16525.1"/>
    <property type="molecule type" value="Genomic_DNA"/>
</dbReference>
<dbReference type="RefSeq" id="WP_168449042.1">
    <property type="nucleotide sequence ID" value="NZ_JAAWWK010000001.1"/>
</dbReference>
<dbReference type="PANTHER" id="PTHR32332">
    <property type="entry name" value="2-NITROPROPANE DIOXYGENASE"/>
    <property type="match status" value="1"/>
</dbReference>
<name>A0ABX1GBK0_9GAMM</name>
<dbReference type="InterPro" id="IPR004136">
    <property type="entry name" value="NMO"/>
</dbReference>
<evidence type="ECO:0000256" key="1">
    <source>
        <dbReference type="ARBA" id="ARBA00022630"/>
    </source>
</evidence>
<keyword evidence="5" id="KW-1185">Reference proteome</keyword>
<dbReference type="Proteomes" id="UP000765845">
    <property type="component" value="Unassembled WGS sequence"/>
</dbReference>
<evidence type="ECO:0000256" key="2">
    <source>
        <dbReference type="ARBA" id="ARBA00022643"/>
    </source>
</evidence>
<evidence type="ECO:0000313" key="5">
    <source>
        <dbReference type="Proteomes" id="UP000765845"/>
    </source>
</evidence>
<comment type="caution">
    <text evidence="4">The sequence shown here is derived from an EMBL/GenBank/DDBJ whole genome shotgun (WGS) entry which is preliminary data.</text>
</comment>
<evidence type="ECO:0000256" key="3">
    <source>
        <dbReference type="ARBA" id="ARBA00023002"/>
    </source>
</evidence>
<reference evidence="4 5" key="1">
    <citation type="submission" date="2020-04" db="EMBL/GenBank/DDBJ databases">
        <authorList>
            <person name="Yoon J."/>
        </authorList>
    </citation>
    <scope>NUCLEOTIDE SEQUENCE [LARGE SCALE GENOMIC DNA]</scope>
    <source>
        <strain evidence="4 5">KMU-166</strain>
    </source>
</reference>
<organism evidence="4 5">
    <name type="scientific">Spongiibacter thalassae</name>
    <dbReference type="NCBI Taxonomy" id="2721624"/>
    <lineage>
        <taxon>Bacteria</taxon>
        <taxon>Pseudomonadati</taxon>
        <taxon>Pseudomonadota</taxon>
        <taxon>Gammaproteobacteria</taxon>
        <taxon>Cellvibrionales</taxon>
        <taxon>Spongiibacteraceae</taxon>
        <taxon>Spongiibacter</taxon>
    </lineage>
</organism>
<sequence length="370" mass="39554">MRTAVTNMLGIELPIFAFSHCRDVVAEVSRAGGMGVLGASGFPPEWLEEELAWIDAHVDGKPYGVDLLIPNTYEKRAVGDVDLNSLIPAEFKGFLDRECTEGNIPPLPESEAHALRAAQLAKVRMTPEQAAELLEVALSHPIALVVNALGTPPRETVSRIQQQGIRVASLVGKAEHALAQVEAGVDFVVAQGSEAGGHTGSISSMVLWPQVIDAVAPMPVLAAGGIARGSQMAAALAMGAAGVWTGSVWLGTAQSELSPVLKQRLFAARADDAVQSRAMTGKPCRMLRSEFSDMWLRPGAPKPLPMPLQTIATVEMRMRIERGGVENYMSYPVGQVVGDMTHETSVRQVVMDMLDEFVDAAHSLSALMED</sequence>
<dbReference type="Pfam" id="PF03060">
    <property type="entry name" value="NMO"/>
    <property type="match status" value="1"/>
</dbReference>
<dbReference type="InterPro" id="IPR013785">
    <property type="entry name" value="Aldolase_TIM"/>
</dbReference>
<dbReference type="GO" id="GO:0004497">
    <property type="term" value="F:monooxygenase activity"/>
    <property type="evidence" value="ECO:0007669"/>
    <property type="project" value="UniProtKB-KW"/>
</dbReference>
<dbReference type="SUPFAM" id="SSF51412">
    <property type="entry name" value="Inosine monophosphate dehydrogenase (IMPDH)"/>
    <property type="match status" value="1"/>
</dbReference>
<dbReference type="Gene3D" id="3.20.20.70">
    <property type="entry name" value="Aldolase class I"/>
    <property type="match status" value="1"/>
</dbReference>
<evidence type="ECO:0000313" key="4">
    <source>
        <dbReference type="EMBL" id="NKI16525.1"/>
    </source>
</evidence>
<dbReference type="PANTHER" id="PTHR32332:SF38">
    <property type="entry name" value="MONOOXYGENASE RV1533-RELATED"/>
    <property type="match status" value="1"/>
</dbReference>
<accession>A0ABX1GBK0</accession>
<dbReference type="CDD" id="cd04730">
    <property type="entry name" value="NPD_like"/>
    <property type="match status" value="1"/>
</dbReference>
<keyword evidence="4" id="KW-0503">Monooxygenase</keyword>
<keyword evidence="1" id="KW-0285">Flavoprotein</keyword>
<keyword evidence="2" id="KW-0288">FMN</keyword>
<protein>
    <submittedName>
        <fullName evidence="4">Nitronate monooxygenase</fullName>
    </submittedName>
</protein>
<proteinExistence type="predicted"/>
<keyword evidence="3" id="KW-0560">Oxidoreductase</keyword>
<gene>
    <name evidence="4" type="ORF">HCU74_03720</name>
</gene>